<dbReference type="PATRIC" id="fig|477184.5.peg.190"/>
<proteinExistence type="predicted"/>
<organism evidence="1 2">
    <name type="scientific">Achromobacter arsenitoxydans SY8</name>
    <dbReference type="NCBI Taxonomy" id="477184"/>
    <lineage>
        <taxon>Bacteria</taxon>
        <taxon>Pseudomonadati</taxon>
        <taxon>Pseudomonadota</taxon>
        <taxon>Betaproteobacteria</taxon>
        <taxon>Burkholderiales</taxon>
        <taxon>Alcaligenaceae</taxon>
        <taxon>Achromobacter</taxon>
    </lineage>
</organism>
<sequence>MIWRWYRNWRRDARMRNLAAEMDVHQLQDVGAPEWLVNEATVKRDLERLRNTDYIRW</sequence>
<evidence type="ECO:0000313" key="1">
    <source>
        <dbReference type="EMBL" id="EHK68171.1"/>
    </source>
</evidence>
<gene>
    <name evidence="1" type="ORF">KYC_00990</name>
</gene>
<dbReference type="AlphaFoldDB" id="H0F0J7"/>
<protein>
    <recommendedName>
        <fullName evidence="3">Isoleucyl-tRNA synthetase</fullName>
    </recommendedName>
</protein>
<dbReference type="Proteomes" id="UP000003113">
    <property type="component" value="Unassembled WGS sequence"/>
</dbReference>
<accession>H0F0J7</accession>
<comment type="caution">
    <text evidence="1">The sequence shown here is derived from an EMBL/GenBank/DDBJ whole genome shotgun (WGS) entry which is preliminary data.</text>
</comment>
<reference evidence="1 2" key="1">
    <citation type="journal article" date="2012" name="J. Bacteriol.">
        <title>Genome sequence of the highly efficient arsenite-oxidizing bacterium Achromobacter arsenitoxydans SY8.</title>
        <authorList>
            <person name="Li X."/>
            <person name="Hu Y."/>
            <person name="Gong J."/>
            <person name="Lin Y."/>
            <person name="Johnstone L."/>
            <person name="Rensing C."/>
            <person name="Wang G."/>
        </authorList>
    </citation>
    <scope>NUCLEOTIDE SEQUENCE [LARGE SCALE GENOMIC DNA]</scope>
    <source>
        <strain evidence="1 2">SY8</strain>
    </source>
</reference>
<evidence type="ECO:0000313" key="2">
    <source>
        <dbReference type="Proteomes" id="UP000003113"/>
    </source>
</evidence>
<keyword evidence="2" id="KW-1185">Reference proteome</keyword>
<name>H0F0J7_9BURK</name>
<dbReference type="EMBL" id="AGUF01000007">
    <property type="protein sequence ID" value="EHK68171.1"/>
    <property type="molecule type" value="Genomic_DNA"/>
</dbReference>
<evidence type="ECO:0008006" key="3">
    <source>
        <dbReference type="Google" id="ProtNLM"/>
    </source>
</evidence>